<dbReference type="EMBL" id="JYDL01000127">
    <property type="protein sequence ID" value="KRX15602.1"/>
    <property type="molecule type" value="Genomic_DNA"/>
</dbReference>
<dbReference type="AlphaFoldDB" id="A0A0V0RMD2"/>
<feature type="compositionally biased region" description="Low complexity" evidence="3">
    <location>
        <begin position="1"/>
        <end position="22"/>
    </location>
</feature>
<accession>A0A0V0RMD2</accession>
<evidence type="ECO:0000313" key="4">
    <source>
        <dbReference type="EMBL" id="KRX15602.1"/>
    </source>
</evidence>
<dbReference type="PANTHER" id="PTHR10257:SF5">
    <property type="entry name" value="WIDERBORST, ISOFORM H"/>
    <property type="match status" value="1"/>
</dbReference>
<comment type="similarity">
    <text evidence="1">Belongs to the phosphatase 2A regulatory subunit B56 family.</text>
</comment>
<dbReference type="Pfam" id="PF01603">
    <property type="entry name" value="B56"/>
    <property type="match status" value="1"/>
</dbReference>
<dbReference type="GO" id="GO:0072542">
    <property type="term" value="F:protein phosphatase activator activity"/>
    <property type="evidence" value="ECO:0007669"/>
    <property type="project" value="TreeGrafter"/>
</dbReference>
<protein>
    <recommendedName>
        <fullName evidence="2">Serine/threonine protein phosphatase 2A regulatory subunit</fullName>
    </recommendedName>
</protein>
<keyword evidence="5" id="KW-1185">Reference proteome</keyword>
<feature type="region of interest" description="Disordered" evidence="3">
    <location>
        <begin position="513"/>
        <end position="559"/>
    </location>
</feature>
<dbReference type="OrthoDB" id="10264446at2759"/>
<reference evidence="4 5" key="1">
    <citation type="submission" date="2015-01" db="EMBL/GenBank/DDBJ databases">
        <title>Evolution of Trichinella species and genotypes.</title>
        <authorList>
            <person name="Korhonen P.K."/>
            <person name="Edoardo P."/>
            <person name="Giuseppe L.R."/>
            <person name="Gasser R.B."/>
        </authorList>
    </citation>
    <scope>NUCLEOTIDE SEQUENCE [LARGE SCALE GENOMIC DNA]</scope>
    <source>
        <strain evidence="4">ISS37</strain>
    </source>
</reference>
<dbReference type="InterPro" id="IPR011989">
    <property type="entry name" value="ARM-like"/>
</dbReference>
<dbReference type="STRING" id="6336.A0A0V0RMD2"/>
<dbReference type="InterPro" id="IPR002554">
    <property type="entry name" value="PP2A_B56"/>
</dbReference>
<feature type="region of interest" description="Disordered" evidence="3">
    <location>
        <begin position="1"/>
        <end position="51"/>
    </location>
</feature>
<dbReference type="GO" id="GO:0007165">
    <property type="term" value="P:signal transduction"/>
    <property type="evidence" value="ECO:0007669"/>
    <property type="project" value="InterPro"/>
</dbReference>
<dbReference type="GO" id="GO:0000159">
    <property type="term" value="C:protein phosphatase type 2A complex"/>
    <property type="evidence" value="ECO:0007669"/>
    <property type="project" value="UniProtKB-UniRule"/>
</dbReference>
<sequence>MTTPASNASSSNANATNNKLSAPSSPTSDKVDPFVRRGSLKRKQKKLQGSSRYKLNGENELEQLPLLKDASPDTLIDLFISKIRQCQVIFDFVDPVSSLKSKEVKRITLTEMIDFIGCSKGILTEPLYPEVVTMVASNIFRTLPPKDNPDFDPEEDEPLLEAAWPHLQLIYEFFLRFLESPDFQPAVGKRYIDQRFVLKLLDLFDSEDPRERDSLKTVLHRIYGKILGLRAFIRRQINHIFLRFIYETEQFNGVGELKVKTSKFNICFDKAYLFVHSNSNDSIINGFALPLKAEHKVFLEKVLLPLHKPKCFNLYHAQLAYCIVQFIEKDPSLTEKVITALIKYWPKTCSQKEVMFLNEIEEILDIIEPDQFKIIMQPLFRQFAKCVSSSHFQVADRALYLWNNEYIISLIEDNSEVIMPIMYQPLYLIAKEHWNSATVSLVYRVLKSFVEMNPALFEELTSSFKAERQKEKKKEKERDELWKQLEALCSRQRHVDGKRPSACDGACSATGANVDAAGRMDKGNGPQSASSETAECSNPIPELNMLTVDSSPMSKKKKP</sequence>
<gene>
    <name evidence="4" type="primary">Ppp2r5a</name>
    <name evidence="4" type="ORF">T07_420</name>
</gene>
<dbReference type="PANTHER" id="PTHR10257">
    <property type="entry name" value="SERINE/THREONINE PROTEIN PHOSPHATASE 2A PP2A REGULATORY SUBUNIT B"/>
    <property type="match status" value="1"/>
</dbReference>
<evidence type="ECO:0000256" key="3">
    <source>
        <dbReference type="SAM" id="MobiDB-lite"/>
    </source>
</evidence>
<dbReference type="PIRSF" id="PIRSF028043">
    <property type="entry name" value="PP2A_B56"/>
    <property type="match status" value="1"/>
</dbReference>
<evidence type="ECO:0000256" key="1">
    <source>
        <dbReference type="ARBA" id="ARBA00009745"/>
    </source>
</evidence>
<comment type="caution">
    <text evidence="4">The sequence shown here is derived from an EMBL/GenBank/DDBJ whole genome shotgun (WGS) entry which is preliminary data.</text>
</comment>
<dbReference type="InterPro" id="IPR016024">
    <property type="entry name" value="ARM-type_fold"/>
</dbReference>
<dbReference type="Gene3D" id="1.25.10.10">
    <property type="entry name" value="Leucine-rich Repeat Variant"/>
    <property type="match status" value="1"/>
</dbReference>
<dbReference type="Proteomes" id="UP000054630">
    <property type="component" value="Unassembled WGS sequence"/>
</dbReference>
<dbReference type="SUPFAM" id="SSF48371">
    <property type="entry name" value="ARM repeat"/>
    <property type="match status" value="1"/>
</dbReference>
<evidence type="ECO:0000313" key="5">
    <source>
        <dbReference type="Proteomes" id="UP000054630"/>
    </source>
</evidence>
<evidence type="ECO:0000256" key="2">
    <source>
        <dbReference type="PIRNR" id="PIRNR028043"/>
    </source>
</evidence>
<dbReference type="GO" id="GO:0005634">
    <property type="term" value="C:nucleus"/>
    <property type="evidence" value="ECO:0007669"/>
    <property type="project" value="TreeGrafter"/>
</dbReference>
<dbReference type="GO" id="GO:0005829">
    <property type="term" value="C:cytosol"/>
    <property type="evidence" value="ECO:0007669"/>
    <property type="project" value="TreeGrafter"/>
</dbReference>
<proteinExistence type="inferred from homology"/>
<organism evidence="4 5">
    <name type="scientific">Trichinella nelsoni</name>
    <dbReference type="NCBI Taxonomy" id="6336"/>
    <lineage>
        <taxon>Eukaryota</taxon>
        <taxon>Metazoa</taxon>
        <taxon>Ecdysozoa</taxon>
        <taxon>Nematoda</taxon>
        <taxon>Enoplea</taxon>
        <taxon>Dorylaimia</taxon>
        <taxon>Trichinellida</taxon>
        <taxon>Trichinellidae</taxon>
        <taxon>Trichinella</taxon>
    </lineage>
</organism>
<name>A0A0V0RMD2_9BILA</name>
<dbReference type="FunFam" id="1.25.10.10:FF:000010">
    <property type="entry name" value="Serine/threonine-protein phosphatase 2A 56 kDa regulatory subunit"/>
    <property type="match status" value="1"/>
</dbReference>
<feature type="compositionally biased region" description="Polar residues" evidence="3">
    <location>
        <begin position="525"/>
        <end position="536"/>
    </location>
</feature>